<reference evidence="3" key="3">
    <citation type="submission" date="2021-05" db="UniProtKB">
        <authorList>
            <consortium name="EnsemblPlants"/>
        </authorList>
    </citation>
    <scope>IDENTIFICATION</scope>
    <source>
        <strain evidence="3">cv. B73</strain>
    </source>
</reference>
<evidence type="ECO:0000259" key="2">
    <source>
        <dbReference type="Pfam" id="PF09353"/>
    </source>
</evidence>
<sequence length="354" mass="39682">MEPRFYALSKELHSSASPSHVFITHGRGAKQWRPRRRCSRPSALALPISGAASRPYISYSPSTRQRGGCAFAGRRHLVRPSSASSTPPTPRRRPRRRGARRMVGWRSPWRRTTGRVHCTLNSCVIENTKDADVVKRPSLWFSCLPSDLEGAIRQSGKASADFVNSGGMRAIAELLIPQLEFLNEEGAQAELWALSKIFLDTLVQETGQKVTAIFPDAGAAALLKHQWKDAQFKCARPLVMWNPRLVSGDVGVGFNVRNLRRNFLSTFTTVYSMRPLPTGAVFRCFPGQWKVFYDDPNRPNRYLLARELTSRPDATDIERIFGGADEQSEEAPSLMNNVMGVFSSVSRFMRVISK</sequence>
<gene>
    <name evidence="3" type="primary">LOC100279441</name>
</gene>
<dbReference type="InterPro" id="IPR053021">
    <property type="entry name" value="Chloroplast_ADK"/>
</dbReference>
<dbReference type="Pfam" id="PF09353">
    <property type="entry name" value="DUF1995"/>
    <property type="match status" value="2"/>
</dbReference>
<dbReference type="PANTHER" id="PTHR35509">
    <property type="entry name" value="DOMAIN PROTEIN, PUTATIVE (DUF1995)-RELATED"/>
    <property type="match status" value="1"/>
</dbReference>
<evidence type="ECO:0000313" key="3">
    <source>
        <dbReference type="EnsemblPlants" id="Zm00001eb377150_P002"/>
    </source>
</evidence>
<dbReference type="PANTHER" id="PTHR35509:SF1">
    <property type="entry name" value="DOMAIN PROTEIN, PUTATIVE (DUF1995)-RELATED"/>
    <property type="match status" value="1"/>
</dbReference>
<feature type="region of interest" description="Disordered" evidence="1">
    <location>
        <begin position="73"/>
        <end position="101"/>
    </location>
</feature>
<reference evidence="3" key="2">
    <citation type="submission" date="2019-07" db="EMBL/GenBank/DDBJ databases">
        <authorList>
            <person name="Seetharam A."/>
            <person name="Woodhouse M."/>
            <person name="Cannon E."/>
        </authorList>
    </citation>
    <scope>NUCLEOTIDE SEQUENCE [LARGE SCALE GENOMIC DNA]</scope>
    <source>
        <strain evidence="3">cv. B73</strain>
    </source>
</reference>
<dbReference type="OrthoDB" id="5696at2759"/>
<feature type="compositionally biased region" description="Basic residues" evidence="1">
    <location>
        <begin position="90"/>
        <end position="100"/>
    </location>
</feature>
<dbReference type="AlphaFoldDB" id="A0A804R1P9"/>
<dbReference type="EnsemblPlants" id="Zm00001eb377150_T002">
    <property type="protein sequence ID" value="Zm00001eb377150_P002"/>
    <property type="gene ID" value="Zm00001eb377150"/>
</dbReference>
<keyword evidence="5" id="KW-1267">Proteomics identification</keyword>
<evidence type="ECO:0000256" key="1">
    <source>
        <dbReference type="SAM" id="MobiDB-lite"/>
    </source>
</evidence>
<reference evidence="4" key="1">
    <citation type="journal article" date="2009" name="Science">
        <title>The B73 maize genome: complexity, diversity, and dynamics.</title>
        <authorList>
            <person name="Schnable P.S."/>
            <person name="Ware D."/>
            <person name="Fulton R.S."/>
            <person name="Stein J.C."/>
            <person name="Wei F."/>
            <person name="Pasternak S."/>
            <person name="Liang C."/>
            <person name="Zhang J."/>
            <person name="Fulton L."/>
            <person name="Graves T.A."/>
            <person name="Minx P."/>
            <person name="Reily A.D."/>
            <person name="Courtney L."/>
            <person name="Kruchowski S.S."/>
            <person name="Tomlinson C."/>
            <person name="Strong C."/>
            <person name="Delehaunty K."/>
            <person name="Fronick C."/>
            <person name="Courtney B."/>
            <person name="Rock S.M."/>
            <person name="Belter E."/>
            <person name="Du F."/>
            <person name="Kim K."/>
            <person name="Abbott R.M."/>
            <person name="Cotton M."/>
            <person name="Levy A."/>
            <person name="Marchetto P."/>
            <person name="Ochoa K."/>
            <person name="Jackson S.M."/>
            <person name="Gillam B."/>
            <person name="Chen W."/>
            <person name="Yan L."/>
            <person name="Higginbotham J."/>
            <person name="Cardenas M."/>
            <person name="Waligorski J."/>
            <person name="Applebaum E."/>
            <person name="Phelps L."/>
            <person name="Falcone J."/>
            <person name="Kanchi K."/>
            <person name="Thane T."/>
            <person name="Scimone A."/>
            <person name="Thane N."/>
            <person name="Henke J."/>
            <person name="Wang T."/>
            <person name="Ruppert J."/>
            <person name="Shah N."/>
            <person name="Rotter K."/>
            <person name="Hodges J."/>
            <person name="Ingenthron E."/>
            <person name="Cordes M."/>
            <person name="Kohlberg S."/>
            <person name="Sgro J."/>
            <person name="Delgado B."/>
            <person name="Mead K."/>
            <person name="Chinwalla A."/>
            <person name="Leonard S."/>
            <person name="Crouse K."/>
            <person name="Collura K."/>
            <person name="Kudrna D."/>
            <person name="Currie J."/>
            <person name="He R."/>
            <person name="Angelova A."/>
            <person name="Rajasekar S."/>
            <person name="Mueller T."/>
            <person name="Lomeli R."/>
            <person name="Scara G."/>
            <person name="Ko A."/>
            <person name="Delaney K."/>
            <person name="Wissotski M."/>
            <person name="Lopez G."/>
            <person name="Campos D."/>
            <person name="Braidotti M."/>
            <person name="Ashley E."/>
            <person name="Golser W."/>
            <person name="Kim H."/>
            <person name="Lee S."/>
            <person name="Lin J."/>
            <person name="Dujmic Z."/>
            <person name="Kim W."/>
            <person name="Talag J."/>
            <person name="Zuccolo A."/>
            <person name="Fan C."/>
            <person name="Sebastian A."/>
            <person name="Kramer M."/>
            <person name="Spiegel L."/>
            <person name="Nascimento L."/>
            <person name="Zutavern T."/>
            <person name="Miller B."/>
            <person name="Ambroise C."/>
            <person name="Muller S."/>
            <person name="Spooner W."/>
            <person name="Narechania A."/>
            <person name="Ren L."/>
            <person name="Wei S."/>
            <person name="Kumari S."/>
            <person name="Faga B."/>
            <person name="Levy M.J."/>
            <person name="McMahan L."/>
            <person name="Van Buren P."/>
            <person name="Vaughn M.W."/>
            <person name="Ying K."/>
            <person name="Yeh C.-T."/>
            <person name="Emrich S.J."/>
            <person name="Jia Y."/>
            <person name="Kalyanaraman A."/>
            <person name="Hsia A.-P."/>
            <person name="Barbazuk W.B."/>
            <person name="Baucom R.S."/>
            <person name="Brutnell T.P."/>
            <person name="Carpita N.C."/>
            <person name="Chaparro C."/>
            <person name="Chia J.-M."/>
            <person name="Deragon J.-M."/>
            <person name="Estill J.C."/>
            <person name="Fu Y."/>
            <person name="Jeddeloh J.A."/>
            <person name="Han Y."/>
            <person name="Lee H."/>
            <person name="Li P."/>
            <person name="Lisch D.R."/>
            <person name="Liu S."/>
            <person name="Liu Z."/>
            <person name="Nagel D.H."/>
            <person name="McCann M.C."/>
            <person name="SanMiguel P."/>
            <person name="Myers A.M."/>
            <person name="Nettleton D."/>
            <person name="Nguyen J."/>
            <person name="Penning B.W."/>
            <person name="Ponnala L."/>
            <person name="Schneider K.L."/>
            <person name="Schwartz D.C."/>
            <person name="Sharma A."/>
            <person name="Soderlund C."/>
            <person name="Springer N.M."/>
            <person name="Sun Q."/>
            <person name="Wang H."/>
            <person name="Waterman M."/>
            <person name="Westerman R."/>
            <person name="Wolfgruber T.K."/>
            <person name="Yang L."/>
            <person name="Yu Y."/>
            <person name="Zhang L."/>
            <person name="Zhou S."/>
            <person name="Zhu Q."/>
            <person name="Bennetzen J.L."/>
            <person name="Dawe R.K."/>
            <person name="Jiang J."/>
            <person name="Jiang N."/>
            <person name="Presting G.G."/>
            <person name="Wessler S.R."/>
            <person name="Aluru S."/>
            <person name="Martienssen R.A."/>
            <person name="Clifton S.W."/>
            <person name="McCombie W.R."/>
            <person name="Wing R.A."/>
            <person name="Wilson R.K."/>
        </authorList>
    </citation>
    <scope>NUCLEOTIDE SEQUENCE [LARGE SCALE GENOMIC DNA]</scope>
    <source>
        <strain evidence="4">cv. B73</strain>
    </source>
</reference>
<dbReference type="InterPro" id="IPR018962">
    <property type="entry name" value="DUF1995"/>
</dbReference>
<keyword evidence="4" id="KW-1185">Reference proteome</keyword>
<proteinExistence type="evidence at protein level"/>
<name>A0A804R1P9_MAIZE</name>
<accession>A0A804R1P9</accession>
<evidence type="ECO:0000313" key="4">
    <source>
        <dbReference type="Proteomes" id="UP000007305"/>
    </source>
</evidence>
<evidence type="ECO:0007829" key="5">
    <source>
        <dbReference type="PeptideAtlas" id="A0A804R1P9"/>
    </source>
</evidence>
<feature type="domain" description="DUF1995" evidence="2">
    <location>
        <begin position="235"/>
        <end position="318"/>
    </location>
</feature>
<organism evidence="3 4">
    <name type="scientific">Zea mays</name>
    <name type="common">Maize</name>
    <dbReference type="NCBI Taxonomy" id="4577"/>
    <lineage>
        <taxon>Eukaryota</taxon>
        <taxon>Viridiplantae</taxon>
        <taxon>Streptophyta</taxon>
        <taxon>Embryophyta</taxon>
        <taxon>Tracheophyta</taxon>
        <taxon>Spermatophyta</taxon>
        <taxon>Magnoliopsida</taxon>
        <taxon>Liliopsida</taxon>
        <taxon>Poales</taxon>
        <taxon>Poaceae</taxon>
        <taxon>PACMAD clade</taxon>
        <taxon>Panicoideae</taxon>
        <taxon>Andropogonodae</taxon>
        <taxon>Andropogoneae</taxon>
        <taxon>Tripsacinae</taxon>
        <taxon>Zea</taxon>
    </lineage>
</organism>
<dbReference type="Gramene" id="Zm00001eb377150_T002">
    <property type="protein sequence ID" value="Zm00001eb377150_P002"/>
    <property type="gene ID" value="Zm00001eb377150"/>
</dbReference>
<feature type="domain" description="DUF1995" evidence="2">
    <location>
        <begin position="145"/>
        <end position="230"/>
    </location>
</feature>
<dbReference type="InParanoid" id="A0A804R1P9"/>
<dbReference type="Proteomes" id="UP000007305">
    <property type="component" value="Chromosome 9"/>
</dbReference>
<protein>
    <recommendedName>
        <fullName evidence="2">DUF1995 domain-containing protein</fullName>
    </recommendedName>
</protein>